<dbReference type="RefSeq" id="WP_010853362.1">
    <property type="nucleotide sequence ID" value="NZ_AQHR01000040.1"/>
</dbReference>
<reference evidence="4 5" key="1">
    <citation type="submission" date="2013-02" db="EMBL/GenBank/DDBJ databases">
        <title>A novel strain isolated from Lonar lake, Maharashtra, India.</title>
        <authorList>
            <person name="Singh A."/>
        </authorList>
    </citation>
    <scope>NUCLEOTIDE SEQUENCE [LARGE SCALE GENOMIC DNA]</scope>
    <source>
        <strain evidence="4 5">AK24</strain>
    </source>
</reference>
<feature type="transmembrane region" description="Helical" evidence="1">
    <location>
        <begin position="14"/>
        <end position="32"/>
    </location>
</feature>
<protein>
    <submittedName>
        <fullName evidence="4">Uncharacterized protein</fullName>
    </submittedName>
</protein>
<dbReference type="Pfam" id="PF09990">
    <property type="entry name" value="DUF2231"/>
    <property type="match status" value="1"/>
</dbReference>
<evidence type="ECO:0000313" key="4">
    <source>
        <dbReference type="EMBL" id="EON78353.1"/>
    </source>
</evidence>
<evidence type="ECO:0000259" key="2">
    <source>
        <dbReference type="Pfam" id="PF07635"/>
    </source>
</evidence>
<sequence length="730" mass="81206">MTQNRSVPIALQRAAEGVLFAGNVLLLFFLFFESYIQIPLWLSPLGRMHPLLLHFPIVLLVLLLVMELFVSKEVYQRNPILGEVSRILLLATALGALFTAIMGLFLSLEEGYTGDLVVQHKWSGSALAVFLGLFYFLRGEFSLNPKVTRIALSLSVVLLVVASHWGATLTHGENFLFAPIAEARQETVSLEDAVVFDHMVMPILERKCNSCHNPRKSKGELIMTTKEGLLRGGKSGPLMLAGNPDASLMLERIYLPLDDEEHMPPKGKTQLTEEEIRLLELWIAQDANFETRVAQLEPQNELFQLASIRFTQGSQVDDYTFAPASKGTIDKLNHAFRSVSPLSKDSPALDARVFSKAEYSSNVLEELLEVKTQLVYLNLSEMPVTDQDLSIVAQFENLNRLNLNFTSISGAGLNRLADMPNLHHLSVSGTAVDDAGVRAFLGNSGGLKTLYIWDTGLSVQELDQLERDFPTIRILSGREIRDMDVLQLNLPVLATPSPIFGDSMVLALGHPIRDVMIRYTLDGTEPDSLTGMVYKAGEKVLREGNVIKAKAFKEGWLGSDLAILRVYQNKYNPDTVYLLSRLNRVHPANGPQTFFDGEMGSFNANSPAWANNWAGFLNNDLELLLEYKEPVPVSSIAMRVLVEPETVIFPPTSIELWGGDHPDRLRLLGRVQPKQPTQLGKPYIDDLSLQVPTFEGTFFKVIAKPVASIPDWSPRKGRAALLLVDEMFVN</sequence>
<keyword evidence="1" id="KW-0812">Transmembrane</keyword>
<dbReference type="SUPFAM" id="SSF52047">
    <property type="entry name" value="RNI-like"/>
    <property type="match status" value="1"/>
</dbReference>
<name>R7ZWF9_9BACT</name>
<feature type="transmembrane region" description="Helical" evidence="1">
    <location>
        <begin position="52"/>
        <end position="75"/>
    </location>
</feature>
<dbReference type="AlphaFoldDB" id="R7ZWF9"/>
<dbReference type="Gene3D" id="3.80.10.10">
    <property type="entry name" value="Ribonuclease Inhibitor"/>
    <property type="match status" value="1"/>
</dbReference>
<dbReference type="Pfam" id="PF07635">
    <property type="entry name" value="PSCyt1"/>
    <property type="match status" value="1"/>
</dbReference>
<dbReference type="EMBL" id="AQHR01000040">
    <property type="protein sequence ID" value="EON78353.1"/>
    <property type="molecule type" value="Genomic_DNA"/>
</dbReference>
<keyword evidence="1" id="KW-1133">Transmembrane helix</keyword>
<dbReference type="PANTHER" id="PTHR35889:SF3">
    <property type="entry name" value="F-BOX DOMAIN-CONTAINING PROTEIN"/>
    <property type="match status" value="1"/>
</dbReference>
<feature type="transmembrane region" description="Helical" evidence="1">
    <location>
        <begin position="87"/>
        <end position="108"/>
    </location>
</feature>
<comment type="caution">
    <text evidence="4">The sequence shown here is derived from an EMBL/GenBank/DDBJ whole genome shotgun (WGS) entry which is preliminary data.</text>
</comment>
<dbReference type="PANTHER" id="PTHR35889">
    <property type="entry name" value="CYCLOINULO-OLIGOSACCHARIDE FRUCTANOTRANSFERASE-RELATED"/>
    <property type="match status" value="1"/>
</dbReference>
<organism evidence="4 5">
    <name type="scientific">Lunatimonas lonarensis</name>
    <dbReference type="NCBI Taxonomy" id="1232681"/>
    <lineage>
        <taxon>Bacteria</taxon>
        <taxon>Pseudomonadati</taxon>
        <taxon>Bacteroidota</taxon>
        <taxon>Cytophagia</taxon>
        <taxon>Cytophagales</taxon>
        <taxon>Cyclobacteriaceae</taxon>
    </lineage>
</organism>
<feature type="domain" description="Cytochrome C Planctomycete-type" evidence="2">
    <location>
        <begin position="208"/>
        <end position="267"/>
    </location>
</feature>
<evidence type="ECO:0000259" key="3">
    <source>
        <dbReference type="Pfam" id="PF09990"/>
    </source>
</evidence>
<evidence type="ECO:0000256" key="1">
    <source>
        <dbReference type="SAM" id="Phobius"/>
    </source>
</evidence>
<gene>
    <name evidence="4" type="ORF">ADIS_1216</name>
</gene>
<dbReference type="InterPro" id="IPR019251">
    <property type="entry name" value="DUF2231_TM"/>
</dbReference>
<dbReference type="InterPro" id="IPR011429">
    <property type="entry name" value="Cyt_c_Planctomycete-type"/>
</dbReference>
<keyword evidence="5" id="KW-1185">Reference proteome</keyword>
<feature type="domain" description="DUF2231" evidence="3">
    <location>
        <begin position="48"/>
        <end position="166"/>
    </location>
</feature>
<dbReference type="InterPro" id="IPR032675">
    <property type="entry name" value="LRR_dom_sf"/>
</dbReference>
<evidence type="ECO:0000313" key="5">
    <source>
        <dbReference type="Proteomes" id="UP000013909"/>
    </source>
</evidence>
<dbReference type="PATRIC" id="fig|1288963.3.peg.1213"/>
<accession>R7ZWF9</accession>
<dbReference type="OrthoDB" id="713772at2"/>
<keyword evidence="1" id="KW-0472">Membrane</keyword>
<proteinExistence type="predicted"/>
<feature type="transmembrane region" description="Helical" evidence="1">
    <location>
        <begin position="149"/>
        <end position="167"/>
    </location>
</feature>
<dbReference type="STRING" id="1232681.ADIS_1216"/>
<dbReference type="Proteomes" id="UP000013909">
    <property type="component" value="Unassembled WGS sequence"/>
</dbReference>
<feature type="transmembrane region" description="Helical" evidence="1">
    <location>
        <begin position="120"/>
        <end position="137"/>
    </location>
</feature>